<dbReference type="Gene3D" id="1.10.8.350">
    <property type="entry name" value="Bacterial muramidase"/>
    <property type="match status" value="1"/>
</dbReference>
<sequence length="335" mass="37773">MPRLSVAMAILLAAISLLPPSISLANDAPELLKNTEVRRFIHEMETRHDYAHDRLVALMGKVRIVPALLKPSKPAEALPWHRYRLIFLTKHRIDAGVRFWQEHKDTLERAETIHGVPSEIIVAILGVESYFGKHKGKYPVLNSLATLGFYGTRRKSFFLRELEHFLLLIREEKGFDPHGLKGSYAGAMGFPQFISSSYRRYAVDFDGDGNRDLIGSISDAIGSAANFLAEHGWRRGGGIATPAKSTDDAGARRLLEKGVKPHIASSALKDHGVIIDEEIPLDERVSLFKLKTKTGSEYWVGRRNFHTITLYNHSKLYAMAVYQLAKAIRERYRSK</sequence>
<dbReference type="InterPro" id="IPR023346">
    <property type="entry name" value="Lysozyme-like_dom_sf"/>
</dbReference>
<dbReference type="SUPFAM" id="SSF53955">
    <property type="entry name" value="Lysozyme-like"/>
    <property type="match status" value="1"/>
</dbReference>
<organism evidence="4">
    <name type="scientific">Candidatus Kentrum sp. LFY</name>
    <dbReference type="NCBI Taxonomy" id="2126342"/>
    <lineage>
        <taxon>Bacteria</taxon>
        <taxon>Pseudomonadati</taxon>
        <taxon>Pseudomonadota</taxon>
        <taxon>Gammaproteobacteria</taxon>
        <taxon>Candidatus Kentrum</taxon>
    </lineage>
</organism>
<protein>
    <submittedName>
        <fullName evidence="4">Membrane-bound lytic murein transglycosylase B</fullName>
    </submittedName>
</protein>
<dbReference type="Gene3D" id="1.10.530.10">
    <property type="match status" value="1"/>
</dbReference>
<feature type="domain" description="Transglycosylase SLT" evidence="3">
    <location>
        <begin position="35"/>
        <end position="326"/>
    </location>
</feature>
<dbReference type="InterPro" id="IPR043426">
    <property type="entry name" value="MltB-like"/>
</dbReference>
<dbReference type="Pfam" id="PF13406">
    <property type="entry name" value="SLT_2"/>
    <property type="match status" value="1"/>
</dbReference>
<proteinExistence type="predicted"/>
<keyword evidence="2" id="KW-0732">Signal</keyword>
<dbReference type="PANTHER" id="PTHR30163:SF9">
    <property type="entry name" value="MEMBRANE-BOUND LYTIC MUREIN TRANSGLYCOSYLASE B"/>
    <property type="match status" value="1"/>
</dbReference>
<reference evidence="4" key="1">
    <citation type="submission" date="2019-02" db="EMBL/GenBank/DDBJ databases">
        <authorList>
            <person name="Gruber-Vodicka R. H."/>
            <person name="Seah K. B. B."/>
        </authorList>
    </citation>
    <scope>NUCLEOTIDE SEQUENCE</scope>
    <source>
        <strain evidence="4">BECK_M7</strain>
    </source>
</reference>
<accession>A0A450V276</accession>
<dbReference type="CDD" id="cd13399">
    <property type="entry name" value="Slt35-like"/>
    <property type="match status" value="1"/>
</dbReference>
<feature type="active site" evidence="1">
    <location>
        <position position="128"/>
    </location>
</feature>
<dbReference type="EMBL" id="CAADFF010000128">
    <property type="protein sequence ID" value="VFJ98786.1"/>
    <property type="molecule type" value="Genomic_DNA"/>
</dbReference>
<dbReference type="PANTHER" id="PTHR30163">
    <property type="entry name" value="MEMBRANE-BOUND LYTIC MUREIN TRANSGLYCOSYLASE B"/>
    <property type="match status" value="1"/>
</dbReference>
<evidence type="ECO:0000256" key="2">
    <source>
        <dbReference type="SAM" id="SignalP"/>
    </source>
</evidence>
<evidence type="ECO:0000313" key="4">
    <source>
        <dbReference type="EMBL" id="VFJ98786.1"/>
    </source>
</evidence>
<name>A0A450V276_9GAMM</name>
<gene>
    <name evidence="4" type="ORF">BECKLFY1418B_GA0070995_11288</name>
</gene>
<dbReference type="InterPro" id="IPR011757">
    <property type="entry name" value="Lytic_transglycosylase_MltB"/>
</dbReference>
<dbReference type="GO" id="GO:0008933">
    <property type="term" value="F:peptidoglycan lytic transglycosylase activity"/>
    <property type="evidence" value="ECO:0007669"/>
    <property type="project" value="TreeGrafter"/>
</dbReference>
<feature type="signal peptide" evidence="2">
    <location>
        <begin position="1"/>
        <end position="25"/>
    </location>
</feature>
<evidence type="ECO:0000259" key="3">
    <source>
        <dbReference type="Pfam" id="PF13406"/>
    </source>
</evidence>
<dbReference type="AlphaFoldDB" id="A0A450V276"/>
<dbReference type="NCBIfam" id="TIGR02282">
    <property type="entry name" value="MltB"/>
    <property type="match status" value="1"/>
</dbReference>
<dbReference type="InterPro" id="IPR031304">
    <property type="entry name" value="SLT_2"/>
</dbReference>
<dbReference type="GO" id="GO:0009253">
    <property type="term" value="P:peptidoglycan catabolic process"/>
    <property type="evidence" value="ECO:0007669"/>
    <property type="project" value="TreeGrafter"/>
</dbReference>
<feature type="chain" id="PRO_5019405908" evidence="2">
    <location>
        <begin position="26"/>
        <end position="335"/>
    </location>
</feature>
<dbReference type="FunFam" id="1.10.8.350:FF:000001">
    <property type="entry name" value="Lytic murein transglycosylase B"/>
    <property type="match status" value="1"/>
</dbReference>
<evidence type="ECO:0000256" key="1">
    <source>
        <dbReference type="PIRSR" id="PIRSR611757-1"/>
    </source>
</evidence>